<feature type="transmembrane region" description="Helical" evidence="1">
    <location>
        <begin position="203"/>
        <end position="229"/>
    </location>
</feature>
<proteinExistence type="predicted"/>
<keyword evidence="3" id="KW-1185">Reference proteome</keyword>
<dbReference type="PANTHER" id="PTHR37305:SF1">
    <property type="entry name" value="MEMBRANE PROTEIN"/>
    <property type="match status" value="1"/>
</dbReference>
<keyword evidence="1" id="KW-0812">Transmembrane</keyword>
<dbReference type="EMBL" id="CP049109">
    <property type="protein sequence ID" value="QIG81148.1"/>
    <property type="molecule type" value="Genomic_DNA"/>
</dbReference>
<evidence type="ECO:0000313" key="3">
    <source>
        <dbReference type="Proteomes" id="UP000501568"/>
    </source>
</evidence>
<feature type="transmembrane region" description="Helical" evidence="1">
    <location>
        <begin position="20"/>
        <end position="42"/>
    </location>
</feature>
<feature type="transmembrane region" description="Helical" evidence="1">
    <location>
        <begin position="73"/>
        <end position="91"/>
    </location>
</feature>
<name>A0A6G6Y8V6_9SPHN</name>
<dbReference type="AlphaFoldDB" id="A0A6G6Y8V6"/>
<evidence type="ECO:0000313" key="2">
    <source>
        <dbReference type="EMBL" id="QIG81148.1"/>
    </source>
</evidence>
<dbReference type="PANTHER" id="PTHR37305">
    <property type="entry name" value="INTEGRAL MEMBRANE PROTEIN-RELATED"/>
    <property type="match status" value="1"/>
</dbReference>
<reference evidence="2 3" key="1">
    <citation type="submission" date="2020-02" db="EMBL/GenBank/DDBJ databases">
        <authorList>
            <person name="Zheng R.K."/>
            <person name="Sun C.M."/>
        </authorList>
    </citation>
    <scope>NUCLEOTIDE SEQUENCE [LARGE SCALE GENOMIC DNA]</scope>
    <source>
        <strain evidence="3">zrk23</strain>
    </source>
</reference>
<dbReference type="Proteomes" id="UP000501568">
    <property type="component" value="Chromosome"/>
</dbReference>
<evidence type="ECO:0000256" key="1">
    <source>
        <dbReference type="SAM" id="Phobius"/>
    </source>
</evidence>
<accession>A0A6G6Y8V6</accession>
<dbReference type="RefSeq" id="WP_165328078.1">
    <property type="nucleotide sequence ID" value="NZ_CP049109.1"/>
</dbReference>
<dbReference type="KEGG" id="spzr:G5C33_16105"/>
<feature type="transmembrane region" description="Helical" evidence="1">
    <location>
        <begin position="249"/>
        <end position="271"/>
    </location>
</feature>
<dbReference type="Pfam" id="PF12730">
    <property type="entry name" value="ABC2_membrane_4"/>
    <property type="match status" value="1"/>
</dbReference>
<keyword evidence="1" id="KW-0472">Membrane</keyword>
<keyword evidence="1" id="KW-1133">Transmembrane helix</keyword>
<protein>
    <submittedName>
        <fullName evidence="2">ABC transporter permease subunit</fullName>
    </submittedName>
</protein>
<gene>
    <name evidence="2" type="ORF">G5C33_16105</name>
</gene>
<feature type="transmembrane region" description="Helical" evidence="1">
    <location>
        <begin position="111"/>
        <end position="132"/>
    </location>
</feature>
<feature type="transmembrane region" description="Helical" evidence="1">
    <location>
        <begin position="167"/>
        <end position="196"/>
    </location>
</feature>
<organism evidence="2 3">
    <name type="scientific">Stakelama tenebrarum</name>
    <dbReference type="NCBI Taxonomy" id="2711215"/>
    <lineage>
        <taxon>Bacteria</taxon>
        <taxon>Pseudomonadati</taxon>
        <taxon>Pseudomonadota</taxon>
        <taxon>Alphaproteobacteria</taxon>
        <taxon>Sphingomonadales</taxon>
        <taxon>Sphingomonadaceae</taxon>
        <taxon>Stakelama</taxon>
    </lineage>
</organism>
<sequence>MLDAVRAEALKLHRHRATWLMVWIYPVGVALITLGVLIYTALSASGPPEAGSSAARWIADSAIFWSIPKSAPGRFLIAGFAALVFAGEYGWNTWKLIIPARSRWQLIAAKWVVVFGFVLLSLLATDLIGLLGEWLGGFLGSPLPEGITFAALADAHLRAMANALLPIAYTVAFAGLFAVLTQSILATVILSIALVVIEQLMPLLAVFAAQYALSLTALLVEVLPFYHIANFLSWTTGRGLTLPLAPDTIISFSMGSSAAILAGWTVAAGAATQLRFLRQDLN</sequence>